<feature type="region of interest" description="Disordered" evidence="1">
    <location>
        <begin position="110"/>
        <end position="130"/>
    </location>
</feature>
<accession>A0A9P0BR87</accession>
<evidence type="ECO:0000256" key="1">
    <source>
        <dbReference type="SAM" id="MobiDB-lite"/>
    </source>
</evidence>
<sequence length="164" mass="18910">MSCLFTFYLSCQLAYYFVYCLWRWGPTSLRIKYLYVPNVCLQAALVLIWIAYCMFVRERHKSEAYQYNIADLQRRSEILSAVNEQPPETKKEITAGVFILPSLRKSKNEGYYNRPDYPESPPPMSHPSTDKLINILDGDDHGCHTAHYADGICEVDSHQASSDV</sequence>
<dbReference type="EMBL" id="LR824021">
    <property type="protein sequence ID" value="CAH0590218.1"/>
    <property type="molecule type" value="Genomic_DNA"/>
</dbReference>
<gene>
    <name evidence="3" type="ORF">CINC_LOCUS4788</name>
</gene>
<keyword evidence="2" id="KW-1133">Transmembrane helix</keyword>
<feature type="transmembrane region" description="Helical" evidence="2">
    <location>
        <begin position="6"/>
        <end position="22"/>
    </location>
</feature>
<name>A0A9P0BR87_CHRIL</name>
<evidence type="ECO:0000313" key="4">
    <source>
        <dbReference type="Proteomes" id="UP001154114"/>
    </source>
</evidence>
<reference evidence="3" key="1">
    <citation type="submission" date="2021-12" db="EMBL/GenBank/DDBJ databases">
        <authorList>
            <person name="King R."/>
        </authorList>
    </citation>
    <scope>NUCLEOTIDE SEQUENCE</scope>
</reference>
<keyword evidence="2" id="KW-0472">Membrane</keyword>
<feature type="transmembrane region" description="Helical" evidence="2">
    <location>
        <begin position="34"/>
        <end position="52"/>
    </location>
</feature>
<dbReference type="OrthoDB" id="7380977at2759"/>
<dbReference type="Proteomes" id="UP001154114">
    <property type="component" value="Chromosome 18"/>
</dbReference>
<keyword evidence="2" id="KW-0812">Transmembrane</keyword>
<dbReference type="AlphaFoldDB" id="A0A9P0BR87"/>
<organism evidence="3 4">
    <name type="scientific">Chrysodeixis includens</name>
    <name type="common">Soybean looper</name>
    <name type="synonym">Pseudoplusia includens</name>
    <dbReference type="NCBI Taxonomy" id="689277"/>
    <lineage>
        <taxon>Eukaryota</taxon>
        <taxon>Metazoa</taxon>
        <taxon>Ecdysozoa</taxon>
        <taxon>Arthropoda</taxon>
        <taxon>Hexapoda</taxon>
        <taxon>Insecta</taxon>
        <taxon>Pterygota</taxon>
        <taxon>Neoptera</taxon>
        <taxon>Endopterygota</taxon>
        <taxon>Lepidoptera</taxon>
        <taxon>Glossata</taxon>
        <taxon>Ditrysia</taxon>
        <taxon>Noctuoidea</taxon>
        <taxon>Noctuidae</taxon>
        <taxon>Plusiinae</taxon>
        <taxon>Chrysodeixis</taxon>
    </lineage>
</organism>
<keyword evidence="4" id="KW-1185">Reference proteome</keyword>
<protein>
    <submittedName>
        <fullName evidence="3">Uncharacterized protein</fullName>
    </submittedName>
</protein>
<evidence type="ECO:0000313" key="3">
    <source>
        <dbReference type="EMBL" id="CAH0590218.1"/>
    </source>
</evidence>
<proteinExistence type="predicted"/>
<evidence type="ECO:0000256" key="2">
    <source>
        <dbReference type="SAM" id="Phobius"/>
    </source>
</evidence>